<dbReference type="InterPro" id="IPR052713">
    <property type="entry name" value="FeoA"/>
</dbReference>
<dbReference type="PANTHER" id="PTHR42954">
    <property type="entry name" value="FE(2+) TRANSPORT PROTEIN A"/>
    <property type="match status" value="1"/>
</dbReference>
<evidence type="ECO:0000259" key="2">
    <source>
        <dbReference type="SMART" id="SM00899"/>
    </source>
</evidence>
<dbReference type="EMBL" id="SLWF01000002">
    <property type="protein sequence ID" value="TCN90318.1"/>
    <property type="molecule type" value="Genomic_DNA"/>
</dbReference>
<feature type="domain" description="Ferrous iron transporter FeoA-like" evidence="2">
    <location>
        <begin position="5"/>
        <end position="80"/>
    </location>
</feature>
<evidence type="ECO:0000256" key="1">
    <source>
        <dbReference type="ARBA" id="ARBA00023004"/>
    </source>
</evidence>
<organism evidence="3 4">
    <name type="scientific">Shewanella fodinae</name>
    <dbReference type="NCBI Taxonomy" id="552357"/>
    <lineage>
        <taxon>Bacteria</taxon>
        <taxon>Pseudomonadati</taxon>
        <taxon>Pseudomonadota</taxon>
        <taxon>Gammaproteobacteria</taxon>
        <taxon>Alteromonadales</taxon>
        <taxon>Shewanellaceae</taxon>
        <taxon>Shewanella</taxon>
    </lineage>
</organism>
<evidence type="ECO:0000313" key="4">
    <source>
        <dbReference type="Proteomes" id="UP000294832"/>
    </source>
</evidence>
<dbReference type="GO" id="GO:0046914">
    <property type="term" value="F:transition metal ion binding"/>
    <property type="evidence" value="ECO:0007669"/>
    <property type="project" value="InterPro"/>
</dbReference>
<sequence>MVEAMKLSELNPGDRAKISDIGRLELPSAVKRKLLSLGITPDTHFSLIRRAPMGSGLELEIRGSKLCVRQELAQIIEVEKAND</sequence>
<comment type="caution">
    <text evidence="3">The sequence shown here is derived from an EMBL/GenBank/DDBJ whole genome shotgun (WGS) entry which is preliminary data.</text>
</comment>
<dbReference type="Pfam" id="PF04023">
    <property type="entry name" value="FeoA"/>
    <property type="match status" value="1"/>
</dbReference>
<dbReference type="Proteomes" id="UP000294832">
    <property type="component" value="Unassembled WGS sequence"/>
</dbReference>
<dbReference type="InterPro" id="IPR038157">
    <property type="entry name" value="FeoA_core_dom"/>
</dbReference>
<dbReference type="InterPro" id="IPR007167">
    <property type="entry name" value="Fe-transptr_FeoA-like"/>
</dbReference>
<accession>A0A4R2FLG9</accession>
<proteinExistence type="predicted"/>
<dbReference type="AlphaFoldDB" id="A0A4R2FLG9"/>
<keyword evidence="4" id="KW-1185">Reference proteome</keyword>
<reference evidence="3 4" key="1">
    <citation type="submission" date="2019-03" db="EMBL/GenBank/DDBJ databases">
        <title>Freshwater and sediment microbial communities from various areas in North America, analyzing microbe dynamics in response to fracking.</title>
        <authorList>
            <person name="Lamendella R."/>
        </authorList>
    </citation>
    <scope>NUCLEOTIDE SEQUENCE [LARGE SCALE GENOMIC DNA]</scope>
    <source>
        <strain evidence="3 4">74A</strain>
    </source>
</reference>
<dbReference type="SUPFAM" id="SSF50037">
    <property type="entry name" value="C-terminal domain of transcriptional repressors"/>
    <property type="match status" value="1"/>
</dbReference>
<keyword evidence="1" id="KW-0408">Iron</keyword>
<evidence type="ECO:0000313" key="3">
    <source>
        <dbReference type="EMBL" id="TCN90318.1"/>
    </source>
</evidence>
<name>A0A4R2FLG9_9GAMM</name>
<protein>
    <submittedName>
        <fullName evidence="3">Ferrous iron transport protein A</fullName>
    </submittedName>
</protein>
<gene>
    <name evidence="3" type="ORF">EDC91_102236</name>
</gene>
<dbReference type="InterPro" id="IPR008988">
    <property type="entry name" value="Transcriptional_repressor_C"/>
</dbReference>
<dbReference type="PANTHER" id="PTHR42954:SF2">
    <property type="entry name" value="FE(2+) TRANSPORT PROTEIN A"/>
    <property type="match status" value="1"/>
</dbReference>
<dbReference type="SMART" id="SM00899">
    <property type="entry name" value="FeoA"/>
    <property type="match status" value="1"/>
</dbReference>
<dbReference type="Gene3D" id="2.30.30.90">
    <property type="match status" value="1"/>
</dbReference>